<dbReference type="Pfam" id="PF08447">
    <property type="entry name" value="PAS_3"/>
    <property type="match status" value="1"/>
</dbReference>
<dbReference type="Gene3D" id="3.20.20.450">
    <property type="entry name" value="EAL domain"/>
    <property type="match status" value="1"/>
</dbReference>
<dbReference type="InterPro" id="IPR035965">
    <property type="entry name" value="PAS-like_dom_sf"/>
</dbReference>
<dbReference type="PROSITE" id="PS50887">
    <property type="entry name" value="GGDEF"/>
    <property type="match status" value="1"/>
</dbReference>
<dbReference type="RefSeq" id="WP_202065917.1">
    <property type="nucleotide sequence ID" value="NZ_JAEQMY010000157.1"/>
</dbReference>
<dbReference type="InterPro" id="IPR000160">
    <property type="entry name" value="GGDEF_dom"/>
</dbReference>
<dbReference type="InterPro" id="IPR000700">
    <property type="entry name" value="PAS-assoc_C"/>
</dbReference>
<dbReference type="Gene3D" id="3.30.70.270">
    <property type="match status" value="1"/>
</dbReference>
<dbReference type="CDD" id="cd00130">
    <property type="entry name" value="PAS"/>
    <property type="match status" value="1"/>
</dbReference>
<dbReference type="InterPro" id="IPR001633">
    <property type="entry name" value="EAL_dom"/>
</dbReference>
<keyword evidence="5" id="KW-1185">Reference proteome</keyword>
<dbReference type="PROSITE" id="PS50113">
    <property type="entry name" value="PAC"/>
    <property type="match status" value="1"/>
</dbReference>
<dbReference type="PANTHER" id="PTHR44757">
    <property type="entry name" value="DIGUANYLATE CYCLASE DGCP"/>
    <property type="match status" value="1"/>
</dbReference>
<reference evidence="4" key="1">
    <citation type="submission" date="2021-01" db="EMBL/GenBank/DDBJ databases">
        <title>Microvirga sp.</title>
        <authorList>
            <person name="Kim M.K."/>
        </authorList>
    </citation>
    <scope>NUCLEOTIDE SEQUENCE</scope>
    <source>
        <strain evidence="4">5420S-16</strain>
    </source>
</reference>
<organism evidence="4 5">
    <name type="scientific">Microvirga aerilata</name>
    <dbReference type="NCBI Taxonomy" id="670292"/>
    <lineage>
        <taxon>Bacteria</taxon>
        <taxon>Pseudomonadati</taxon>
        <taxon>Pseudomonadota</taxon>
        <taxon>Alphaproteobacteria</taxon>
        <taxon>Hyphomicrobiales</taxon>
        <taxon>Methylobacteriaceae</taxon>
        <taxon>Microvirga</taxon>
    </lineage>
</organism>
<evidence type="ECO:0000259" key="2">
    <source>
        <dbReference type="PROSITE" id="PS50883"/>
    </source>
</evidence>
<dbReference type="EMBL" id="JAEQMY010000157">
    <property type="protein sequence ID" value="MBL0408166.1"/>
    <property type="molecule type" value="Genomic_DNA"/>
</dbReference>
<dbReference type="NCBIfam" id="TIGR00254">
    <property type="entry name" value="GGDEF"/>
    <property type="match status" value="1"/>
</dbReference>
<dbReference type="InterPro" id="IPR001610">
    <property type="entry name" value="PAC"/>
</dbReference>
<feature type="domain" description="PAC" evidence="1">
    <location>
        <begin position="101"/>
        <end position="153"/>
    </location>
</feature>
<name>A0A937D2H9_9HYPH</name>
<dbReference type="SMART" id="SM00267">
    <property type="entry name" value="GGDEF"/>
    <property type="match status" value="1"/>
</dbReference>
<dbReference type="NCBIfam" id="TIGR00229">
    <property type="entry name" value="sensory_box"/>
    <property type="match status" value="1"/>
</dbReference>
<dbReference type="SUPFAM" id="SSF55073">
    <property type="entry name" value="Nucleotide cyclase"/>
    <property type="match status" value="1"/>
</dbReference>
<dbReference type="CDD" id="cd01948">
    <property type="entry name" value="EAL"/>
    <property type="match status" value="1"/>
</dbReference>
<dbReference type="InterPro" id="IPR000014">
    <property type="entry name" value="PAS"/>
</dbReference>
<evidence type="ECO:0000259" key="1">
    <source>
        <dbReference type="PROSITE" id="PS50113"/>
    </source>
</evidence>
<evidence type="ECO:0000259" key="3">
    <source>
        <dbReference type="PROSITE" id="PS50887"/>
    </source>
</evidence>
<dbReference type="InterPro" id="IPR052155">
    <property type="entry name" value="Biofilm_reg_signaling"/>
</dbReference>
<dbReference type="PANTHER" id="PTHR44757:SF2">
    <property type="entry name" value="BIOFILM ARCHITECTURE MAINTENANCE PROTEIN MBAA"/>
    <property type="match status" value="1"/>
</dbReference>
<dbReference type="SUPFAM" id="SSF141868">
    <property type="entry name" value="EAL domain-like"/>
    <property type="match status" value="1"/>
</dbReference>
<dbReference type="Pfam" id="PF00990">
    <property type="entry name" value="GGDEF"/>
    <property type="match status" value="1"/>
</dbReference>
<dbReference type="SMART" id="SM00052">
    <property type="entry name" value="EAL"/>
    <property type="match status" value="1"/>
</dbReference>
<dbReference type="InterPro" id="IPR029787">
    <property type="entry name" value="Nucleotide_cyclase"/>
</dbReference>
<evidence type="ECO:0000313" key="4">
    <source>
        <dbReference type="EMBL" id="MBL0408166.1"/>
    </source>
</evidence>
<dbReference type="InterPro" id="IPR013655">
    <property type="entry name" value="PAS_fold_3"/>
</dbReference>
<dbReference type="InterPro" id="IPR043128">
    <property type="entry name" value="Rev_trsase/Diguanyl_cyclase"/>
</dbReference>
<accession>A0A937D2H9</accession>
<feature type="domain" description="GGDEF" evidence="3">
    <location>
        <begin position="184"/>
        <end position="317"/>
    </location>
</feature>
<proteinExistence type="predicted"/>
<dbReference type="SMART" id="SM00086">
    <property type="entry name" value="PAC"/>
    <property type="match status" value="1"/>
</dbReference>
<dbReference type="InterPro" id="IPR035919">
    <property type="entry name" value="EAL_sf"/>
</dbReference>
<gene>
    <name evidence="4" type="ORF">JKG68_30225</name>
</gene>
<dbReference type="CDD" id="cd01949">
    <property type="entry name" value="GGDEF"/>
    <property type="match status" value="1"/>
</dbReference>
<feature type="domain" description="EAL" evidence="2">
    <location>
        <begin position="326"/>
        <end position="581"/>
    </location>
</feature>
<dbReference type="Proteomes" id="UP000605848">
    <property type="component" value="Unassembled WGS sequence"/>
</dbReference>
<protein>
    <submittedName>
        <fullName evidence="4">EAL domain-containing protein</fullName>
    </submittedName>
</protein>
<sequence>MSDTINASRELTPQQNSVDRFDLSMEELTTLINNVPGLIYTAEPTASWAPKMLSDGTKELSGYHATDFTSGRITWSDIIVPDDLNKLQQAKAQARESRRPFSVEYRIMTRSGQVRWVLDRGRFTYDQAGRTVSLGGFISDLTEQKKAQACTSWAISHDPLTLLPTRGRFQKAVSNALDQCDPGSYIGVLFLDIDHLKHVNDTLGHEAGDIILRTTAHRLQLLVGYTDTVARIGGDEFALIVPHLIAAHDLTAMAETVLERLAEPFSYKGHTLDCCASIGASLVSADAEDASDLLKQAGIALDVAKAQGRSGTVVFKPAMRTQVEHRAKMLSNARGAITGQRIEPYYQPKVWLGSGRLAGFEALLRWRNPQGQMEAPVTIQAAFDDRRLATGMGRQVLAAVINDMREWLEAGLEFGHVAVNASSAELQSSHFAEQILESLRSVGVPTRCLELEVTEAVPLGQNADGIAQALRTLSSEGVRIALDDFGTGYASLLHLKQHPVDVLKIEQSFVCNLPSSSEDAAILSAVLDLGRNLGLTTVAEGIETAEQAEYLRAAGCDQGQGYFLGRPAPRGAMADLITAWQPYLPRCLDQRSAQHNQSRR</sequence>
<evidence type="ECO:0000313" key="5">
    <source>
        <dbReference type="Proteomes" id="UP000605848"/>
    </source>
</evidence>
<dbReference type="Gene3D" id="3.30.450.20">
    <property type="entry name" value="PAS domain"/>
    <property type="match status" value="1"/>
</dbReference>
<comment type="caution">
    <text evidence="4">The sequence shown here is derived from an EMBL/GenBank/DDBJ whole genome shotgun (WGS) entry which is preliminary data.</text>
</comment>
<dbReference type="AlphaFoldDB" id="A0A937D2H9"/>
<dbReference type="SUPFAM" id="SSF55785">
    <property type="entry name" value="PYP-like sensor domain (PAS domain)"/>
    <property type="match status" value="1"/>
</dbReference>
<dbReference type="PROSITE" id="PS50883">
    <property type="entry name" value="EAL"/>
    <property type="match status" value="1"/>
</dbReference>
<dbReference type="Pfam" id="PF00563">
    <property type="entry name" value="EAL"/>
    <property type="match status" value="1"/>
</dbReference>